<proteinExistence type="predicted"/>
<dbReference type="AlphaFoldDB" id="Q483F9"/>
<feature type="transmembrane region" description="Helical" evidence="1">
    <location>
        <begin position="180"/>
        <end position="201"/>
    </location>
</feature>
<dbReference type="HOGENOM" id="CLU_042638_1_1_6"/>
<keyword evidence="1" id="KW-0472">Membrane</keyword>
<dbReference type="DNASU" id="3523258"/>
<dbReference type="Proteomes" id="UP000000547">
    <property type="component" value="Chromosome"/>
</dbReference>
<feature type="transmembrane region" description="Helical" evidence="1">
    <location>
        <begin position="441"/>
        <end position="463"/>
    </location>
</feature>
<feature type="transmembrane region" description="Helical" evidence="1">
    <location>
        <begin position="143"/>
        <end position="160"/>
    </location>
</feature>
<dbReference type="PANTHER" id="PTHR30354">
    <property type="entry name" value="GNT FAMILY GLUCONATE TRANSPORTER"/>
    <property type="match status" value="1"/>
</dbReference>
<evidence type="ECO:0000313" key="2">
    <source>
        <dbReference type="EMBL" id="AAZ24064.1"/>
    </source>
</evidence>
<dbReference type="Pfam" id="PF02447">
    <property type="entry name" value="GntP_permease"/>
    <property type="match status" value="1"/>
</dbReference>
<feature type="transmembrane region" description="Helical" evidence="1">
    <location>
        <begin position="286"/>
        <end position="305"/>
    </location>
</feature>
<dbReference type="PANTHER" id="PTHR30354:SF7">
    <property type="entry name" value="BLL7963 PROTEIN"/>
    <property type="match status" value="1"/>
</dbReference>
<protein>
    <submittedName>
        <fullName evidence="2">Putative membrane protein</fullName>
    </submittedName>
</protein>
<feature type="transmembrane region" description="Helical" evidence="1">
    <location>
        <begin position="240"/>
        <end position="266"/>
    </location>
</feature>
<dbReference type="EMBL" id="CP000083">
    <property type="protein sequence ID" value="AAZ24064.1"/>
    <property type="molecule type" value="Genomic_DNA"/>
</dbReference>
<dbReference type="GO" id="GO:0005886">
    <property type="term" value="C:plasma membrane"/>
    <property type="evidence" value="ECO:0007669"/>
    <property type="project" value="TreeGrafter"/>
</dbReference>
<feature type="transmembrane region" description="Helical" evidence="1">
    <location>
        <begin position="102"/>
        <end position="131"/>
    </location>
</feature>
<accession>Q483F9</accession>
<sequence length="464" mass="49227">MIENLGLFGALFLLIVLALRGGNIVFSALLASLVVIVTNPIALADSLNQYFTFGKLGAFSFAGKFFLLFACGAMFGRVMGESKAAASIAFALAEKLGAQRTLWIVTLACALLTYSGVVVFVVIFAIYPLGLKLIEQANIPKRLLVGAIALGSGTFTLTALPGTPSIQNVIASSALGTDLFAAPLLGIIATIIMFGAGMWYLEKQRKIAQANNEVFIDNQSRNNSPANKAKEINSEDLPHWTLALIPLFFVIVSILAPRILIAIYGTELTLGHDTFNQLIKFATTQLILWPSISLFIGSLVGLIIFKSVRTQALKVLGDGTQDSILPLINTAAVIGFGGVVTQTQGFGDFVQYLLTIDLPPLMSMFVSVSLSSAVVGSSTGGLQIFLQTMAPAYLEMGIPVDILHRIATIASGGVDSLPHCGAVVAMLTITGMTHKQAYKDIFVLTVMIPVAATLVIIGCAAIYF</sequence>
<dbReference type="InterPro" id="IPR003474">
    <property type="entry name" value="Glcn_transporter"/>
</dbReference>
<dbReference type="GO" id="GO:0015128">
    <property type="term" value="F:gluconate transmembrane transporter activity"/>
    <property type="evidence" value="ECO:0007669"/>
    <property type="project" value="InterPro"/>
</dbReference>
<keyword evidence="1" id="KW-0812">Transmembrane</keyword>
<dbReference type="RefSeq" id="WP_011042902.1">
    <property type="nucleotide sequence ID" value="NC_003910.7"/>
</dbReference>
<dbReference type="STRING" id="167879.CPS_2081"/>
<feature type="transmembrane region" description="Helical" evidence="1">
    <location>
        <begin position="361"/>
        <end position="386"/>
    </location>
</feature>
<name>Q483F9_COLP3</name>
<gene>
    <name evidence="2" type="ordered locus">CPS_2081</name>
</gene>
<feature type="transmembrane region" description="Helical" evidence="1">
    <location>
        <begin position="56"/>
        <end position="75"/>
    </location>
</feature>
<keyword evidence="1" id="KW-1133">Transmembrane helix</keyword>
<reference evidence="2" key="1">
    <citation type="journal article" date="2005" name="Proc. Natl. Acad. Sci. U.S.A.">
        <title>The psychrophilic lifestyle as revealed by the genome sequence of Colwellia psychrerythraea 34H through genomic and proteomic analyses.</title>
        <authorList>
            <person name="Methe B.A."/>
            <person name="Nelson K.E."/>
            <person name="Deming J.W."/>
            <person name="Momen B."/>
            <person name="Melamud E."/>
            <person name="Zhang X."/>
            <person name="Moult J."/>
            <person name="Madupu R."/>
            <person name="Nelson W.C."/>
            <person name="Dodson R.J."/>
            <person name="Brinkac L.M."/>
            <person name="Daugherty S.C."/>
            <person name="Durkin A.S."/>
            <person name="DeBoy R.T."/>
            <person name="Kolonay J.F."/>
            <person name="Sullivan S.A."/>
            <person name="Zhou L."/>
            <person name="Davidsen T.M."/>
            <person name="Wu M."/>
            <person name="Huston A.L."/>
            <person name="Lewis M."/>
            <person name="Weaver B."/>
            <person name="Weidman J.F."/>
            <person name="Khouri H."/>
            <person name="Utterback T.R."/>
            <person name="Feldblyum T.V."/>
            <person name="Fraser C.M."/>
        </authorList>
    </citation>
    <scope>NUCLEOTIDE SEQUENCE [LARGE SCALE GENOMIC DNA]</scope>
    <source>
        <strain evidence="2">34H</strain>
    </source>
</reference>
<organism evidence="2 3">
    <name type="scientific">Colwellia psychrerythraea (strain 34H / ATCC BAA-681)</name>
    <name type="common">Vibrio psychroerythus</name>
    <dbReference type="NCBI Taxonomy" id="167879"/>
    <lineage>
        <taxon>Bacteria</taxon>
        <taxon>Pseudomonadati</taxon>
        <taxon>Pseudomonadota</taxon>
        <taxon>Gammaproteobacteria</taxon>
        <taxon>Alteromonadales</taxon>
        <taxon>Colwelliaceae</taxon>
        <taxon>Colwellia</taxon>
    </lineage>
</organism>
<evidence type="ECO:0000256" key="1">
    <source>
        <dbReference type="SAM" id="Phobius"/>
    </source>
</evidence>
<dbReference type="KEGG" id="cps:CPS_2081"/>
<evidence type="ECO:0000313" key="3">
    <source>
        <dbReference type="Proteomes" id="UP000000547"/>
    </source>
</evidence>